<dbReference type="RefSeq" id="WP_132301506.1">
    <property type="nucleotide sequence ID" value="NZ_CP170642.1"/>
</dbReference>
<protein>
    <submittedName>
        <fullName evidence="2">Antitoxin ChpS</fullName>
    </submittedName>
</protein>
<accession>A0A4R1KX75</accession>
<dbReference type="InterPro" id="IPR037914">
    <property type="entry name" value="SpoVT-AbrB_sf"/>
</dbReference>
<dbReference type="EMBL" id="SMGJ01000003">
    <property type="protein sequence ID" value="TCK69976.1"/>
    <property type="molecule type" value="Genomic_DNA"/>
</dbReference>
<feature type="domain" description="SpoVT-AbrB" evidence="1">
    <location>
        <begin position="6"/>
        <end position="54"/>
    </location>
</feature>
<dbReference type="Gene3D" id="2.10.260.10">
    <property type="match status" value="1"/>
</dbReference>
<dbReference type="Pfam" id="PF04014">
    <property type="entry name" value="MazE_antitoxin"/>
    <property type="match status" value="1"/>
</dbReference>
<comment type="caution">
    <text evidence="2">The sequence shown here is derived from an EMBL/GenBank/DDBJ whole genome shotgun (WGS) entry which is preliminary data.</text>
</comment>
<name>A0A4R1KX75_9PAST</name>
<evidence type="ECO:0000313" key="2">
    <source>
        <dbReference type="EMBL" id="TCK69976.1"/>
    </source>
</evidence>
<dbReference type="GO" id="GO:0003677">
    <property type="term" value="F:DNA binding"/>
    <property type="evidence" value="ECO:0007669"/>
    <property type="project" value="InterPro"/>
</dbReference>
<dbReference type="SMART" id="SM00966">
    <property type="entry name" value="SpoVT_AbrB"/>
    <property type="match status" value="1"/>
</dbReference>
<reference evidence="2 3" key="1">
    <citation type="submission" date="2019-03" db="EMBL/GenBank/DDBJ databases">
        <title>Genomic Encyclopedia of Type Strains, Phase IV (KMG-IV): sequencing the most valuable type-strain genomes for metagenomic binning, comparative biology and taxonomic classification.</title>
        <authorList>
            <person name="Goeker M."/>
        </authorList>
    </citation>
    <scope>NUCLEOTIDE SEQUENCE [LARGE SCALE GENOMIC DNA]</scope>
    <source>
        <strain evidence="2 3">DSM 10053</strain>
    </source>
</reference>
<dbReference type="Proteomes" id="UP000295496">
    <property type="component" value="Unassembled WGS sequence"/>
</dbReference>
<organism evidence="2 3">
    <name type="scientific">Lonepinella koalarum</name>
    <dbReference type="NCBI Taxonomy" id="53417"/>
    <lineage>
        <taxon>Bacteria</taxon>
        <taxon>Pseudomonadati</taxon>
        <taxon>Pseudomonadota</taxon>
        <taxon>Gammaproteobacteria</taxon>
        <taxon>Pasteurellales</taxon>
        <taxon>Pasteurellaceae</taxon>
        <taxon>Lonepinella</taxon>
    </lineage>
</organism>
<evidence type="ECO:0000259" key="1">
    <source>
        <dbReference type="SMART" id="SM00966"/>
    </source>
</evidence>
<sequence>MRLQVKNWGNSKAIRLPKDFTQAMNLETGDFLELAKIDDQTIKFVVVPNKPKQKRLTLAERIAMTALDSLPVCAEWDTIEQVGGEI</sequence>
<keyword evidence="3" id="KW-1185">Reference proteome</keyword>
<proteinExistence type="predicted"/>
<dbReference type="SUPFAM" id="SSF89447">
    <property type="entry name" value="AbrB/MazE/MraZ-like"/>
    <property type="match status" value="1"/>
</dbReference>
<dbReference type="AlphaFoldDB" id="A0A4R1KX75"/>
<gene>
    <name evidence="2" type="ORF">EV692_1198</name>
</gene>
<dbReference type="InterPro" id="IPR007159">
    <property type="entry name" value="SpoVT-AbrB_dom"/>
</dbReference>
<evidence type="ECO:0000313" key="3">
    <source>
        <dbReference type="Proteomes" id="UP000295496"/>
    </source>
</evidence>